<sequence>MGLKLRLEWYDKQTDLCEGEEYSKDLGDDEGVLNALGIPVENNINNGGFNVFEEWVPIIQPYFQHGIIFKTYDYQISFDYSDVW</sequence>
<dbReference type="EMBL" id="JSFK01000001">
    <property type="protein sequence ID" value="KHA75440.1"/>
    <property type="molecule type" value="Genomic_DNA"/>
</dbReference>
<dbReference type="Proteomes" id="UP000030564">
    <property type="component" value="Unassembled WGS sequence"/>
</dbReference>
<accession>A0A0A6DJW9</accession>
<protein>
    <submittedName>
        <fullName evidence="1">Cloacin</fullName>
    </submittedName>
</protein>
<comment type="caution">
    <text evidence="1">The sequence shown here is derived from an EMBL/GenBank/DDBJ whole genome shotgun (WGS) entry which is preliminary data.</text>
</comment>
<dbReference type="Gene3D" id="3.10.50.20">
    <property type="entry name" value="Cloacin immunity protein"/>
    <property type="match status" value="1"/>
</dbReference>
<dbReference type="AlphaFoldDB" id="A0A0A6DJW9"/>
<evidence type="ECO:0000313" key="2">
    <source>
        <dbReference type="Proteomes" id="UP000030564"/>
    </source>
</evidence>
<dbReference type="PRINTS" id="PR01296">
    <property type="entry name" value="CLOACNIMMNTY"/>
</dbReference>
<reference evidence="1 2" key="1">
    <citation type="submission" date="2014-10" db="EMBL/GenBank/DDBJ databases">
        <title>Draft genome sequence of Pseudomonas chlororaphis EA105.</title>
        <authorList>
            <person name="McCully L.M."/>
            <person name="Bitzer A.S."/>
            <person name="Spence C."/>
            <person name="Bais H."/>
            <person name="Silby M.W."/>
        </authorList>
    </citation>
    <scope>NUCLEOTIDE SEQUENCE [LARGE SCALE GENOMIC DNA]</scope>
    <source>
        <strain evidence="1 2">EA105</strain>
    </source>
</reference>
<dbReference type="OrthoDB" id="7009318at2"/>
<dbReference type="Pfam" id="PF03513">
    <property type="entry name" value="Cloacin_immun"/>
    <property type="match status" value="1"/>
</dbReference>
<name>A0A0A6DJW9_9PSED</name>
<dbReference type="GO" id="GO:0030153">
    <property type="term" value="P:bacteriocin immunity"/>
    <property type="evidence" value="ECO:0007669"/>
    <property type="project" value="InterPro"/>
</dbReference>
<dbReference type="SUPFAM" id="SSF54552">
    <property type="entry name" value="Colicin E3 immunity protein"/>
    <property type="match status" value="1"/>
</dbReference>
<dbReference type="InterPro" id="IPR003063">
    <property type="entry name" value="Cloacn_immnty_fam"/>
</dbReference>
<dbReference type="GO" id="GO:0015643">
    <property type="term" value="F:toxic substance binding"/>
    <property type="evidence" value="ECO:0007669"/>
    <property type="project" value="InterPro"/>
</dbReference>
<proteinExistence type="predicted"/>
<gene>
    <name evidence="1" type="ORF">NZ35_02800</name>
</gene>
<organism evidence="1 2">
    <name type="scientific">Pseudomonas chlororaphis</name>
    <dbReference type="NCBI Taxonomy" id="587753"/>
    <lineage>
        <taxon>Bacteria</taxon>
        <taxon>Pseudomonadati</taxon>
        <taxon>Pseudomonadota</taxon>
        <taxon>Gammaproteobacteria</taxon>
        <taxon>Pseudomonadales</taxon>
        <taxon>Pseudomonadaceae</taxon>
        <taxon>Pseudomonas</taxon>
    </lineage>
</organism>
<dbReference type="PATRIC" id="fig|587753.9.peg.572"/>
<evidence type="ECO:0000313" key="1">
    <source>
        <dbReference type="EMBL" id="KHA75440.1"/>
    </source>
</evidence>
<dbReference type="InterPro" id="IPR036528">
    <property type="entry name" value="Cloacn_immnty_sf"/>
</dbReference>